<name>A0A061RP08_9CHLO</name>
<proteinExistence type="predicted"/>
<organism evidence="1">
    <name type="scientific">Tetraselmis sp. GSL018</name>
    <dbReference type="NCBI Taxonomy" id="582737"/>
    <lineage>
        <taxon>Eukaryota</taxon>
        <taxon>Viridiplantae</taxon>
        <taxon>Chlorophyta</taxon>
        <taxon>core chlorophytes</taxon>
        <taxon>Chlorodendrophyceae</taxon>
        <taxon>Chlorodendrales</taxon>
        <taxon>Chlorodendraceae</taxon>
        <taxon>Tetraselmis</taxon>
    </lineage>
</organism>
<sequence>MTLRYANSGHLSRVQFKAKDKITKEVGQVRKQCKR</sequence>
<gene>
    <name evidence="1" type="ORF">TSPGSL018_85</name>
</gene>
<dbReference type="EMBL" id="GBEZ01013725">
    <property type="protein sequence ID" value="JAC72286.1"/>
    <property type="molecule type" value="Transcribed_RNA"/>
</dbReference>
<evidence type="ECO:0000313" key="1">
    <source>
        <dbReference type="EMBL" id="JAC72286.1"/>
    </source>
</evidence>
<dbReference type="AlphaFoldDB" id="A0A061RP08"/>
<protein>
    <submittedName>
        <fullName evidence="1">Uncharacterized protein</fullName>
    </submittedName>
</protein>
<reference evidence="1" key="1">
    <citation type="submission" date="2014-05" db="EMBL/GenBank/DDBJ databases">
        <title>The transcriptome of the halophilic microalga Tetraselmis sp. GSL018 isolated from the Great Salt Lake, Utah.</title>
        <authorList>
            <person name="Jinkerson R.E."/>
            <person name="D'Adamo S."/>
            <person name="Posewitz M.C."/>
        </authorList>
    </citation>
    <scope>NUCLEOTIDE SEQUENCE</scope>
    <source>
        <strain evidence="1">GSL018</strain>
    </source>
</reference>
<accession>A0A061RP08</accession>